<proteinExistence type="predicted"/>
<evidence type="ECO:0000256" key="1">
    <source>
        <dbReference type="SAM" id="MobiDB-lite"/>
    </source>
</evidence>
<evidence type="ECO:0000313" key="3">
    <source>
        <dbReference type="Proteomes" id="UP001626550"/>
    </source>
</evidence>
<dbReference type="Proteomes" id="UP001626550">
    <property type="component" value="Unassembled WGS sequence"/>
</dbReference>
<sequence length="163" mass="18590">MSEPEESSFDELRQVRMYVAAEAHSIALADQRRTSAHVGGILSKKSADSRARKSVPTDFSQRHVRLAPELEMPVRENQLSLGPAPMESSGPLSLMRNSIEHDRSPSPFARTSEARQRRTSLHGKTINIRTTRTDARYRRLQAKIYNFLERPKTCKSIFYHVLV</sequence>
<reference evidence="2 3" key="1">
    <citation type="submission" date="2024-11" db="EMBL/GenBank/DDBJ databases">
        <title>Adaptive evolution of stress response genes in parasites aligns with host niche diversity.</title>
        <authorList>
            <person name="Hahn C."/>
            <person name="Resl P."/>
        </authorList>
    </citation>
    <scope>NUCLEOTIDE SEQUENCE [LARGE SCALE GENOMIC DNA]</scope>
    <source>
        <strain evidence="2">EGGRZ-B1_66</strain>
        <tissue evidence="2">Body</tissue>
    </source>
</reference>
<dbReference type="EMBL" id="JBJKFK010001245">
    <property type="protein sequence ID" value="KAL3313623.1"/>
    <property type="molecule type" value="Genomic_DNA"/>
</dbReference>
<comment type="caution">
    <text evidence="2">The sequence shown here is derived from an EMBL/GenBank/DDBJ whole genome shotgun (WGS) entry which is preliminary data.</text>
</comment>
<organism evidence="2 3">
    <name type="scientific">Cichlidogyrus casuarinus</name>
    <dbReference type="NCBI Taxonomy" id="1844966"/>
    <lineage>
        <taxon>Eukaryota</taxon>
        <taxon>Metazoa</taxon>
        <taxon>Spiralia</taxon>
        <taxon>Lophotrochozoa</taxon>
        <taxon>Platyhelminthes</taxon>
        <taxon>Monogenea</taxon>
        <taxon>Monopisthocotylea</taxon>
        <taxon>Dactylogyridea</taxon>
        <taxon>Ancyrocephalidae</taxon>
        <taxon>Cichlidogyrus</taxon>
    </lineage>
</organism>
<feature type="region of interest" description="Disordered" evidence="1">
    <location>
        <begin position="31"/>
        <end position="130"/>
    </location>
</feature>
<dbReference type="AlphaFoldDB" id="A0ABD2Q2K7"/>
<keyword evidence="3" id="KW-1185">Reference proteome</keyword>
<accession>A0ABD2Q2K7</accession>
<gene>
    <name evidence="2" type="ORF">Ciccas_007775</name>
</gene>
<name>A0ABD2Q2K7_9PLAT</name>
<evidence type="ECO:0000313" key="2">
    <source>
        <dbReference type="EMBL" id="KAL3313623.1"/>
    </source>
</evidence>
<protein>
    <submittedName>
        <fullName evidence="2">Uncharacterized protein</fullName>
    </submittedName>
</protein>